<dbReference type="OrthoDB" id="8225471at2"/>
<organism evidence="1 2">
    <name type="scientific">Aequoribacter fuscus</name>
    <dbReference type="NCBI Taxonomy" id="2518989"/>
    <lineage>
        <taxon>Bacteria</taxon>
        <taxon>Pseudomonadati</taxon>
        <taxon>Pseudomonadota</taxon>
        <taxon>Gammaproteobacteria</taxon>
        <taxon>Cellvibrionales</taxon>
        <taxon>Halieaceae</taxon>
        <taxon>Aequoribacter</taxon>
    </lineage>
</organism>
<dbReference type="EMBL" id="AEIG01000002">
    <property type="protein sequence ID" value="EGG30938.1"/>
    <property type="molecule type" value="Genomic_DNA"/>
</dbReference>
<dbReference type="SUPFAM" id="SSF54427">
    <property type="entry name" value="NTF2-like"/>
    <property type="match status" value="1"/>
</dbReference>
<comment type="caution">
    <text evidence="1">The sequence shown here is derived from an EMBL/GenBank/DDBJ whole genome shotgun (WGS) entry which is preliminary data.</text>
</comment>
<dbReference type="InterPro" id="IPR032710">
    <property type="entry name" value="NTF2-like_dom_sf"/>
</dbReference>
<dbReference type="InterPro" id="IPR037401">
    <property type="entry name" value="SnoaL-like"/>
</dbReference>
<reference evidence="1 2" key="1">
    <citation type="journal article" date="2011" name="J. Bacteriol.">
        <title>Genome sequence of strain IMCC3088, a proteorhodopsin-containing marine bacterium belonging to the OM60/NOR5 clade.</title>
        <authorList>
            <person name="Jang Y."/>
            <person name="Oh H.M."/>
            <person name="Kang I."/>
            <person name="Lee K."/>
            <person name="Yang S.J."/>
            <person name="Cho J.C."/>
        </authorList>
    </citation>
    <scope>NUCLEOTIDE SEQUENCE [LARGE SCALE GENOMIC DNA]</scope>
    <source>
        <strain evidence="1 2">IMCC3088</strain>
    </source>
</reference>
<proteinExistence type="predicted"/>
<dbReference type="AlphaFoldDB" id="F3KY82"/>
<dbReference type="Gene3D" id="3.10.450.50">
    <property type="match status" value="1"/>
</dbReference>
<dbReference type="Proteomes" id="UP000005615">
    <property type="component" value="Unassembled WGS sequence"/>
</dbReference>
<sequence>MNKAIEDRLHALECRLERVESQLELYQALSTYGPAVDSLSLDLAASLWTHDGVYDIGDERFDMAGHADILDTLNADYHKDLVAKGCAHTMSLPLIAIKDQQAIGLGYHRLYTHEDTGFGLHRLSVSRWDWVKESGRWVATRRTHRLLDGSPEARELIRQTLADMQSLKG</sequence>
<dbReference type="Pfam" id="PF13577">
    <property type="entry name" value="SnoaL_4"/>
    <property type="match status" value="1"/>
</dbReference>
<name>F3KY82_9GAMM</name>
<dbReference type="eggNOG" id="COG4319">
    <property type="taxonomic scope" value="Bacteria"/>
</dbReference>
<evidence type="ECO:0000313" key="1">
    <source>
        <dbReference type="EMBL" id="EGG30938.1"/>
    </source>
</evidence>
<protein>
    <submittedName>
        <fullName evidence="1">Uncharacterized protein</fullName>
    </submittedName>
</protein>
<dbReference type="RefSeq" id="WP_009574359.1">
    <property type="nucleotide sequence ID" value="NZ_AEIG01000002.1"/>
</dbReference>
<dbReference type="STRING" id="2518989.IMCC3088_1250"/>
<evidence type="ECO:0000313" key="2">
    <source>
        <dbReference type="Proteomes" id="UP000005615"/>
    </source>
</evidence>
<accession>F3KY82</accession>
<keyword evidence="2" id="KW-1185">Reference proteome</keyword>
<gene>
    <name evidence="1" type="ORF">IMCC3088_1250</name>
</gene>